<comment type="caution">
    <text evidence="10">The sequence shown here is derived from an EMBL/GenBank/DDBJ whole genome shotgun (WGS) entry which is preliminary data.</text>
</comment>
<name>A0AAD8ITI7_9APIA</name>
<evidence type="ECO:0000256" key="2">
    <source>
        <dbReference type="ARBA" id="ARBA00022723"/>
    </source>
</evidence>
<dbReference type="GO" id="GO:0008270">
    <property type="term" value="F:zinc ion binding"/>
    <property type="evidence" value="ECO:0007669"/>
    <property type="project" value="UniProtKB-KW"/>
</dbReference>
<dbReference type="PROSITE" id="PS50808">
    <property type="entry name" value="ZF_BED"/>
    <property type="match status" value="1"/>
</dbReference>
<evidence type="ECO:0000256" key="3">
    <source>
        <dbReference type="ARBA" id="ARBA00022771"/>
    </source>
</evidence>
<evidence type="ECO:0000256" key="4">
    <source>
        <dbReference type="ARBA" id="ARBA00022833"/>
    </source>
</evidence>
<reference evidence="10" key="2">
    <citation type="submission" date="2023-05" db="EMBL/GenBank/DDBJ databases">
        <authorList>
            <person name="Schelkunov M.I."/>
        </authorList>
    </citation>
    <scope>NUCLEOTIDE SEQUENCE</scope>
    <source>
        <strain evidence="10">Hsosn_3</strain>
        <tissue evidence="10">Leaf</tissue>
    </source>
</reference>
<evidence type="ECO:0000256" key="5">
    <source>
        <dbReference type="ARBA" id="ARBA00023125"/>
    </source>
</evidence>
<feature type="domain" description="BED-type" evidence="9">
    <location>
        <begin position="47"/>
        <end position="103"/>
    </location>
</feature>
<accession>A0AAD8ITI7</accession>
<dbReference type="PANTHER" id="PTHR23272">
    <property type="entry name" value="BED FINGER-RELATED"/>
    <property type="match status" value="1"/>
</dbReference>
<feature type="region of interest" description="Disordered" evidence="8">
    <location>
        <begin position="1"/>
        <end position="49"/>
    </location>
</feature>
<reference evidence="10" key="1">
    <citation type="submission" date="2023-02" db="EMBL/GenBank/DDBJ databases">
        <title>Genome of toxic invasive species Heracleum sosnowskyi carries increased number of genes despite the absence of recent whole-genome duplications.</title>
        <authorList>
            <person name="Schelkunov M."/>
            <person name="Shtratnikova V."/>
            <person name="Makarenko M."/>
            <person name="Klepikova A."/>
            <person name="Omelchenko D."/>
            <person name="Novikova G."/>
            <person name="Obukhova E."/>
            <person name="Bogdanov V."/>
            <person name="Penin A."/>
            <person name="Logacheva M."/>
        </authorList>
    </citation>
    <scope>NUCLEOTIDE SEQUENCE</scope>
    <source>
        <strain evidence="10">Hsosn_3</strain>
        <tissue evidence="10">Leaf</tissue>
    </source>
</reference>
<evidence type="ECO:0000259" key="9">
    <source>
        <dbReference type="PROSITE" id="PS50808"/>
    </source>
</evidence>
<dbReference type="SMART" id="SM00614">
    <property type="entry name" value="ZnF_BED"/>
    <property type="match status" value="1"/>
</dbReference>
<dbReference type="GO" id="GO:0005634">
    <property type="term" value="C:nucleus"/>
    <property type="evidence" value="ECO:0007669"/>
    <property type="project" value="UniProtKB-SubCell"/>
</dbReference>
<dbReference type="GO" id="GO:0003677">
    <property type="term" value="F:DNA binding"/>
    <property type="evidence" value="ECO:0007669"/>
    <property type="project" value="UniProtKB-KW"/>
</dbReference>
<dbReference type="Proteomes" id="UP001237642">
    <property type="component" value="Unassembled WGS sequence"/>
</dbReference>
<keyword evidence="5" id="KW-0238">DNA-binding</keyword>
<dbReference type="InterPro" id="IPR012337">
    <property type="entry name" value="RNaseH-like_sf"/>
</dbReference>
<gene>
    <name evidence="10" type="ORF">POM88_019047</name>
</gene>
<evidence type="ECO:0000313" key="10">
    <source>
        <dbReference type="EMBL" id="KAK1390869.1"/>
    </source>
</evidence>
<dbReference type="Pfam" id="PF02892">
    <property type="entry name" value="zf-BED"/>
    <property type="match status" value="1"/>
</dbReference>
<dbReference type="SUPFAM" id="SSF53098">
    <property type="entry name" value="Ribonuclease H-like"/>
    <property type="match status" value="1"/>
</dbReference>
<dbReference type="PANTHER" id="PTHR23272:SF161">
    <property type="entry name" value="ZINC FINGER BED DOMAIN-CONTAINING PROTEIN RICESLEEPER 1-LIKE"/>
    <property type="match status" value="1"/>
</dbReference>
<evidence type="ECO:0000313" key="11">
    <source>
        <dbReference type="Proteomes" id="UP001237642"/>
    </source>
</evidence>
<evidence type="ECO:0000256" key="8">
    <source>
        <dbReference type="SAM" id="MobiDB-lite"/>
    </source>
</evidence>
<keyword evidence="6" id="KW-0539">Nucleus</keyword>
<dbReference type="InterPro" id="IPR003656">
    <property type="entry name" value="Znf_BED"/>
</dbReference>
<dbReference type="InterPro" id="IPR008906">
    <property type="entry name" value="HATC_C_dom"/>
</dbReference>
<keyword evidence="2" id="KW-0479">Metal-binding</keyword>
<organism evidence="10 11">
    <name type="scientific">Heracleum sosnowskyi</name>
    <dbReference type="NCBI Taxonomy" id="360622"/>
    <lineage>
        <taxon>Eukaryota</taxon>
        <taxon>Viridiplantae</taxon>
        <taxon>Streptophyta</taxon>
        <taxon>Embryophyta</taxon>
        <taxon>Tracheophyta</taxon>
        <taxon>Spermatophyta</taxon>
        <taxon>Magnoliopsida</taxon>
        <taxon>eudicotyledons</taxon>
        <taxon>Gunneridae</taxon>
        <taxon>Pentapetalae</taxon>
        <taxon>asterids</taxon>
        <taxon>campanulids</taxon>
        <taxon>Apiales</taxon>
        <taxon>Apiaceae</taxon>
        <taxon>Apioideae</taxon>
        <taxon>apioid superclade</taxon>
        <taxon>Tordylieae</taxon>
        <taxon>Tordyliinae</taxon>
        <taxon>Heracleum</taxon>
    </lineage>
</organism>
<evidence type="ECO:0000256" key="1">
    <source>
        <dbReference type="ARBA" id="ARBA00004123"/>
    </source>
</evidence>
<dbReference type="Pfam" id="PF05699">
    <property type="entry name" value="Dimer_Tnp_hAT"/>
    <property type="match status" value="1"/>
</dbReference>
<evidence type="ECO:0000256" key="7">
    <source>
        <dbReference type="PROSITE-ProRule" id="PRU00027"/>
    </source>
</evidence>
<keyword evidence="3 7" id="KW-0863">Zinc-finger</keyword>
<dbReference type="SUPFAM" id="SSF57667">
    <property type="entry name" value="beta-beta-alpha zinc fingers"/>
    <property type="match status" value="1"/>
</dbReference>
<dbReference type="AlphaFoldDB" id="A0AAD8ITI7"/>
<keyword evidence="11" id="KW-1185">Reference proteome</keyword>
<feature type="compositionally biased region" description="Polar residues" evidence="8">
    <location>
        <begin position="21"/>
        <end position="31"/>
    </location>
</feature>
<dbReference type="InterPro" id="IPR036236">
    <property type="entry name" value="Znf_C2H2_sf"/>
</dbReference>
<dbReference type="EMBL" id="JAUIZM010000004">
    <property type="protein sequence ID" value="KAK1390869.1"/>
    <property type="molecule type" value="Genomic_DNA"/>
</dbReference>
<proteinExistence type="predicted"/>
<keyword evidence="4" id="KW-0862">Zinc</keyword>
<sequence length="333" mass="37873">MEKGTSAAAAAAMELDESTPKEPTNNNSDTPINIDEGTPLPPPRGNKKQSYVWDHFTKNEDPENPRNVCNYCGVSYACQKKRNGTTNMRTHLESQCKKYPLRLNRDKQSLLNFAVKRDSDDPRYKLRYVQFCFSQIYSQTKCTEMIVLVETKLNKLFKYYEEEHANVSCSSGSNVDLHELASDDLVRETSATTSMAAKFLEQMNKNDQHENKSDLCKYLSDTLVKEADPFDILNWWKTNSSKYPVLSEMARNVLSVPVSTVASESAFSTGGRILDSYRSSLRPKTVEALVCAQNWLRSKESMPDLRDVISELDSIEEIANEYVYLNIDDDLDC</sequence>
<dbReference type="GO" id="GO:0046983">
    <property type="term" value="F:protein dimerization activity"/>
    <property type="evidence" value="ECO:0007669"/>
    <property type="project" value="InterPro"/>
</dbReference>
<evidence type="ECO:0000256" key="6">
    <source>
        <dbReference type="ARBA" id="ARBA00023242"/>
    </source>
</evidence>
<protein>
    <submittedName>
        <fullName evidence="10">Zinc finger BED domain-containing protein RICESLEEPER 1-like</fullName>
    </submittedName>
</protein>
<comment type="subcellular location">
    <subcellularLocation>
        <location evidence="1">Nucleus</location>
    </subcellularLocation>
</comment>